<organism evidence="1 2">
    <name type="scientific">Paraburkholderia ribeironis</name>
    <dbReference type="NCBI Taxonomy" id="1247936"/>
    <lineage>
        <taxon>Bacteria</taxon>
        <taxon>Pseudomonadati</taxon>
        <taxon>Pseudomonadota</taxon>
        <taxon>Betaproteobacteria</taxon>
        <taxon>Burkholderiales</taxon>
        <taxon>Burkholderiaceae</taxon>
        <taxon>Paraburkholderia</taxon>
    </lineage>
</organism>
<keyword evidence="2" id="KW-1185">Reference proteome</keyword>
<name>A0A1N7RMA7_9BURK</name>
<sequence>MCVRCVPCAAPAARTTFHQPAPAPAPVPTCRAASATGNRIPLAPLIPADAGLQRSPLTTQADSQLSCARTHCAGAFAPKIPLCESLATNLVKLFQVVSVLVFVPGRFIIGAP</sequence>
<accession>A0A1N7RMA7</accession>
<proteinExistence type="predicted"/>
<dbReference type="STRING" id="1247936.BN2475_80051"/>
<dbReference type="AlphaFoldDB" id="A0A1N7RMA7"/>
<gene>
    <name evidence="1" type="ORF">BN2475_80051</name>
</gene>
<reference evidence="1 2" key="1">
    <citation type="submission" date="2016-12" db="EMBL/GenBank/DDBJ databases">
        <authorList>
            <person name="Song W.-J."/>
            <person name="Kurnit D.M."/>
        </authorList>
    </citation>
    <scope>NUCLEOTIDE SEQUENCE [LARGE SCALE GENOMIC DNA]</scope>
    <source>
        <strain evidence="1 2">STM7296</strain>
    </source>
</reference>
<evidence type="ECO:0000313" key="1">
    <source>
        <dbReference type="EMBL" id="SIT36250.1"/>
    </source>
</evidence>
<evidence type="ECO:0000313" key="2">
    <source>
        <dbReference type="Proteomes" id="UP000187012"/>
    </source>
</evidence>
<dbReference type="Proteomes" id="UP000187012">
    <property type="component" value="Unassembled WGS sequence"/>
</dbReference>
<dbReference type="EMBL" id="CYGX02000008">
    <property type="protein sequence ID" value="SIT36250.1"/>
    <property type="molecule type" value="Genomic_DNA"/>
</dbReference>
<protein>
    <submittedName>
        <fullName evidence="1">Uncharacterized protein</fullName>
    </submittedName>
</protein>